<dbReference type="AlphaFoldDB" id="A9GXH3"/>
<dbReference type="EMBL" id="AM746676">
    <property type="protein sequence ID" value="CAN97090.1"/>
    <property type="molecule type" value="Genomic_DNA"/>
</dbReference>
<evidence type="ECO:0000313" key="2">
    <source>
        <dbReference type="Proteomes" id="UP000002139"/>
    </source>
</evidence>
<name>A9GXH3_SORC5</name>
<keyword evidence="2" id="KW-1185">Reference proteome</keyword>
<dbReference type="HOGENOM" id="CLU_1980108_0_0_7"/>
<evidence type="ECO:0000313" key="1">
    <source>
        <dbReference type="EMBL" id="CAN97090.1"/>
    </source>
</evidence>
<accession>A9GXH3</accession>
<gene>
    <name evidence="1" type="ordered locus">sce6921</name>
</gene>
<reference evidence="1 2" key="1">
    <citation type="journal article" date="2007" name="Nat. Biotechnol.">
        <title>Complete genome sequence of the myxobacterium Sorangium cellulosum.</title>
        <authorList>
            <person name="Schneiker S."/>
            <person name="Perlova O."/>
            <person name="Kaiser O."/>
            <person name="Gerth K."/>
            <person name="Alici A."/>
            <person name="Altmeyer M.O."/>
            <person name="Bartels D."/>
            <person name="Bekel T."/>
            <person name="Beyer S."/>
            <person name="Bode E."/>
            <person name="Bode H.B."/>
            <person name="Bolten C.J."/>
            <person name="Choudhuri J.V."/>
            <person name="Doss S."/>
            <person name="Elnakady Y.A."/>
            <person name="Frank B."/>
            <person name="Gaigalat L."/>
            <person name="Goesmann A."/>
            <person name="Groeger C."/>
            <person name="Gross F."/>
            <person name="Jelsbak L."/>
            <person name="Jelsbak L."/>
            <person name="Kalinowski J."/>
            <person name="Kegler C."/>
            <person name="Knauber T."/>
            <person name="Konietzny S."/>
            <person name="Kopp M."/>
            <person name="Krause L."/>
            <person name="Krug D."/>
            <person name="Linke B."/>
            <person name="Mahmud T."/>
            <person name="Martinez-Arias R."/>
            <person name="McHardy A.C."/>
            <person name="Merai M."/>
            <person name="Meyer F."/>
            <person name="Mormann S."/>
            <person name="Munoz-Dorado J."/>
            <person name="Perez J."/>
            <person name="Pradella S."/>
            <person name="Rachid S."/>
            <person name="Raddatz G."/>
            <person name="Rosenau F."/>
            <person name="Rueckert C."/>
            <person name="Sasse F."/>
            <person name="Scharfe M."/>
            <person name="Schuster S.C."/>
            <person name="Suen G."/>
            <person name="Treuner-Lange A."/>
            <person name="Velicer G.J."/>
            <person name="Vorholter F.-J."/>
            <person name="Weissman K.J."/>
            <person name="Welch R.D."/>
            <person name="Wenzel S.C."/>
            <person name="Whitworth D.E."/>
            <person name="Wilhelm S."/>
            <person name="Wittmann C."/>
            <person name="Bloecker H."/>
            <person name="Puehler A."/>
            <person name="Mueller R."/>
        </authorList>
    </citation>
    <scope>NUCLEOTIDE SEQUENCE [LARGE SCALE GENOMIC DNA]</scope>
    <source>
        <strain evidence="2">So ce56</strain>
    </source>
</reference>
<dbReference type="RefSeq" id="WP_012239529.1">
    <property type="nucleotide sequence ID" value="NC_010162.1"/>
</dbReference>
<protein>
    <submittedName>
        <fullName evidence="1">Uncharacterized protein</fullName>
    </submittedName>
</protein>
<proteinExistence type="predicted"/>
<sequence>MDQPEGRQPRDHARLADRFLWRRDSETPAYERRPDALFDLEKLPDWRADAEFAAKQRRARATAGAAKRVIATRRGGAIGAISTLSSAASSSASAAEWRERVHHDIARGAVDGMCLAVPMGYAAARR</sequence>
<dbReference type="BioCyc" id="SCEL448385:SCE_RS35495-MONOMER"/>
<dbReference type="KEGG" id="scl:sce6921"/>
<dbReference type="Proteomes" id="UP000002139">
    <property type="component" value="Chromosome"/>
</dbReference>
<dbReference type="STRING" id="448385.sce6921"/>
<organism evidence="1 2">
    <name type="scientific">Sorangium cellulosum (strain So ce56)</name>
    <name type="common">Polyangium cellulosum (strain So ce56)</name>
    <dbReference type="NCBI Taxonomy" id="448385"/>
    <lineage>
        <taxon>Bacteria</taxon>
        <taxon>Pseudomonadati</taxon>
        <taxon>Myxococcota</taxon>
        <taxon>Polyangia</taxon>
        <taxon>Polyangiales</taxon>
        <taxon>Polyangiaceae</taxon>
        <taxon>Sorangium</taxon>
    </lineage>
</organism>